<evidence type="ECO:0000313" key="7">
    <source>
        <dbReference type="Proteomes" id="UP000002949"/>
    </source>
</evidence>
<dbReference type="InterPro" id="IPR035906">
    <property type="entry name" value="MetI-like_sf"/>
</dbReference>
<keyword evidence="7" id="KW-1185">Reference proteome</keyword>
<comment type="subcellular location">
    <subcellularLocation>
        <location evidence="1">Membrane</location>
        <topology evidence="1">Multi-pass membrane protein</topology>
    </subcellularLocation>
</comment>
<evidence type="ECO:0008006" key="8">
    <source>
        <dbReference type="Google" id="ProtNLM"/>
    </source>
</evidence>
<keyword evidence="3 5" id="KW-1133">Transmembrane helix</keyword>
<dbReference type="AlphaFoldDB" id="G6YGH8"/>
<gene>
    <name evidence="6" type="ORF">MEA186_25444</name>
</gene>
<feature type="transmembrane region" description="Helical" evidence="5">
    <location>
        <begin position="33"/>
        <end position="54"/>
    </location>
</feature>
<organism evidence="6 7">
    <name type="scientific">Mesorhizobium amorphae CCNWGS0123</name>
    <dbReference type="NCBI Taxonomy" id="1082933"/>
    <lineage>
        <taxon>Bacteria</taxon>
        <taxon>Pseudomonadati</taxon>
        <taxon>Pseudomonadota</taxon>
        <taxon>Alphaproteobacteria</taxon>
        <taxon>Hyphomicrobiales</taxon>
        <taxon>Phyllobacteriaceae</taxon>
        <taxon>Mesorhizobium</taxon>
    </lineage>
</organism>
<reference evidence="6 7" key="1">
    <citation type="journal article" date="2012" name="J. Bacteriol.">
        <title>Draft Genome Sequence of Plant Growth-Promoting Rhizobium Mesorhizobium amorphae, Isolated from Zinc-Lead Mine Tailings.</title>
        <authorList>
            <person name="Hao X."/>
            <person name="Lin Y."/>
            <person name="Johnstone L."/>
            <person name="Baltrus D.A."/>
            <person name="Miller S.J."/>
            <person name="Wei G."/>
            <person name="Rensing C."/>
        </authorList>
    </citation>
    <scope>NUCLEOTIDE SEQUENCE [LARGE SCALE GENOMIC DNA]</scope>
    <source>
        <strain evidence="6 7">CCNWGS0123</strain>
    </source>
</reference>
<sequence>IFTIKASSIASIVTVRDLLGQAQYVGNIYYDNITPLLAAAILYLVLVQIVERLIRWADRALKPAPLAGAKGKRPNQLQVVS</sequence>
<evidence type="ECO:0000256" key="3">
    <source>
        <dbReference type="ARBA" id="ARBA00022989"/>
    </source>
</evidence>
<evidence type="ECO:0000313" key="6">
    <source>
        <dbReference type="EMBL" id="EHH09159.1"/>
    </source>
</evidence>
<evidence type="ECO:0000256" key="1">
    <source>
        <dbReference type="ARBA" id="ARBA00004141"/>
    </source>
</evidence>
<evidence type="ECO:0000256" key="4">
    <source>
        <dbReference type="ARBA" id="ARBA00023136"/>
    </source>
</evidence>
<dbReference type="Proteomes" id="UP000002949">
    <property type="component" value="Unassembled WGS sequence"/>
</dbReference>
<protein>
    <recommendedName>
        <fullName evidence="8">Amino acid ABC transporter permease</fullName>
    </recommendedName>
</protein>
<dbReference type="GO" id="GO:0016020">
    <property type="term" value="C:membrane"/>
    <property type="evidence" value="ECO:0007669"/>
    <property type="project" value="UniProtKB-SubCell"/>
</dbReference>
<name>G6YGH8_9HYPH</name>
<feature type="non-terminal residue" evidence="6">
    <location>
        <position position="1"/>
    </location>
</feature>
<proteinExistence type="predicted"/>
<accession>G6YGH8</accession>
<evidence type="ECO:0000256" key="2">
    <source>
        <dbReference type="ARBA" id="ARBA00022692"/>
    </source>
</evidence>
<evidence type="ECO:0000256" key="5">
    <source>
        <dbReference type="SAM" id="Phobius"/>
    </source>
</evidence>
<keyword evidence="4 5" id="KW-0472">Membrane</keyword>
<dbReference type="Gene3D" id="1.10.3720.10">
    <property type="entry name" value="MetI-like"/>
    <property type="match status" value="1"/>
</dbReference>
<dbReference type="EMBL" id="AGSN01000177">
    <property type="protein sequence ID" value="EHH09159.1"/>
    <property type="molecule type" value="Genomic_DNA"/>
</dbReference>
<keyword evidence="2 5" id="KW-0812">Transmembrane</keyword>